<dbReference type="OrthoDB" id="515389at2"/>
<dbReference type="AlphaFoldDB" id="A0A433V4K2"/>
<dbReference type="RefSeq" id="WP_127085153.1">
    <property type="nucleotide sequence ID" value="NZ_RSCL01000021.1"/>
</dbReference>
<dbReference type="Proteomes" id="UP000271624">
    <property type="component" value="Unassembled WGS sequence"/>
</dbReference>
<name>A0A433V4K2_9CYAN</name>
<evidence type="ECO:0000313" key="1">
    <source>
        <dbReference type="EMBL" id="RUT01018.1"/>
    </source>
</evidence>
<evidence type="ECO:0008006" key="3">
    <source>
        <dbReference type="Google" id="ProtNLM"/>
    </source>
</evidence>
<sequence length="79" mass="8941">MTDVLKALKSANFLVDAHGQRVAVQLSMASWETLLDWVEKQEDAAIVKAAIPQLKQLRSGSASEEWLDWDAVKEQWDED</sequence>
<comment type="caution">
    <text evidence="1">The sequence shown here is derived from an EMBL/GenBank/DDBJ whole genome shotgun (WGS) entry which is preliminary data.</text>
</comment>
<keyword evidence="2" id="KW-1185">Reference proteome</keyword>
<evidence type="ECO:0000313" key="2">
    <source>
        <dbReference type="Proteomes" id="UP000271624"/>
    </source>
</evidence>
<proteinExistence type="predicted"/>
<reference evidence="1" key="2">
    <citation type="journal article" date="2019" name="Genome Biol. Evol.">
        <title>Day and night: Metabolic profiles and evolutionary relationships of six axenic non-marine cyanobacteria.</title>
        <authorList>
            <person name="Will S.E."/>
            <person name="Henke P."/>
            <person name="Boedeker C."/>
            <person name="Huang S."/>
            <person name="Brinkmann H."/>
            <person name="Rohde M."/>
            <person name="Jarek M."/>
            <person name="Friedl T."/>
            <person name="Seufert S."/>
            <person name="Schumacher M."/>
            <person name="Overmann J."/>
            <person name="Neumann-Schaal M."/>
            <person name="Petersen J."/>
        </authorList>
    </citation>
    <scope>NUCLEOTIDE SEQUENCE [LARGE SCALE GENOMIC DNA]</scope>
    <source>
        <strain evidence="1">PCC 7102</strain>
    </source>
</reference>
<reference evidence="1" key="1">
    <citation type="submission" date="2018-12" db="EMBL/GenBank/DDBJ databases">
        <authorList>
            <person name="Will S."/>
            <person name="Neumann-Schaal M."/>
            <person name="Henke P."/>
        </authorList>
    </citation>
    <scope>NUCLEOTIDE SEQUENCE</scope>
    <source>
        <strain evidence="1">PCC 7102</strain>
    </source>
</reference>
<gene>
    <name evidence="1" type="ORF">DSM106972_070240</name>
</gene>
<dbReference type="EMBL" id="RSCL01000021">
    <property type="protein sequence ID" value="RUT01018.1"/>
    <property type="molecule type" value="Genomic_DNA"/>
</dbReference>
<protein>
    <recommendedName>
        <fullName evidence="3">Prevent-host-death protein</fullName>
    </recommendedName>
</protein>
<accession>A0A433V4K2</accession>
<organism evidence="1 2">
    <name type="scientific">Dulcicalothrix desertica PCC 7102</name>
    <dbReference type="NCBI Taxonomy" id="232991"/>
    <lineage>
        <taxon>Bacteria</taxon>
        <taxon>Bacillati</taxon>
        <taxon>Cyanobacteriota</taxon>
        <taxon>Cyanophyceae</taxon>
        <taxon>Nostocales</taxon>
        <taxon>Calotrichaceae</taxon>
        <taxon>Dulcicalothrix</taxon>
    </lineage>
</organism>